<organism evidence="1 2">
    <name type="scientific">Ligilactobacillus ruminis (strain ATCC 27782 / RF3)</name>
    <name type="common">Lactobacillus ruminis</name>
    <dbReference type="NCBI Taxonomy" id="1069534"/>
    <lineage>
        <taxon>Bacteria</taxon>
        <taxon>Bacillati</taxon>
        <taxon>Bacillota</taxon>
        <taxon>Bacilli</taxon>
        <taxon>Lactobacillales</taxon>
        <taxon>Lactobacillaceae</taxon>
        <taxon>Ligilactobacillus</taxon>
    </lineage>
</organism>
<proteinExistence type="predicted"/>
<dbReference type="STRING" id="1069534.LRC_16200"/>
<dbReference type="EMBL" id="CP003032">
    <property type="protein sequence ID" value="AEN78863.1"/>
    <property type="molecule type" value="Genomic_DNA"/>
</dbReference>
<dbReference type="HOGENOM" id="CLU_3404181_0_0_9"/>
<name>G2SRK4_LIGR2</name>
<accession>G2SRK4</accession>
<dbReference type="KEGG" id="lrm:LRC_16200"/>
<evidence type="ECO:0000313" key="1">
    <source>
        <dbReference type="EMBL" id="AEN78863.1"/>
    </source>
</evidence>
<dbReference type="AlphaFoldDB" id="G2SRK4"/>
<reference evidence="1 2" key="1">
    <citation type="journal article" date="2011" name="Microb. Cell Fact.">
        <title>Genome sequences and comparative genomics of two Lactobacillus ruminis strains from the bovine and human intestinal tracts.</title>
        <authorList>
            <person name="Forde B.M."/>
            <person name="Neville B.A."/>
            <person name="O'Donnell M.M."/>
            <person name="Riboulet-Bisson E."/>
            <person name="Claesson M.J."/>
            <person name="Coghlan A."/>
            <person name="Ross R.P."/>
            <person name="O'Toole P.W."/>
        </authorList>
    </citation>
    <scope>NUCLEOTIDE SEQUENCE [LARGE SCALE GENOMIC DNA]</scope>
    <source>
        <strain evidence="2">ATCC 27782 / RF3</strain>
    </source>
</reference>
<keyword evidence="2" id="KW-1185">Reference proteome</keyword>
<protein>
    <submittedName>
        <fullName evidence="1">Uncharacterized protein</fullName>
    </submittedName>
</protein>
<dbReference type="Proteomes" id="UP000001279">
    <property type="component" value="Chromosome"/>
</dbReference>
<sequence length="30" mass="3611">MDAIHRRMSEEFEKRRQLAAILEGRLARRA</sequence>
<evidence type="ECO:0000313" key="2">
    <source>
        <dbReference type="Proteomes" id="UP000001279"/>
    </source>
</evidence>
<gene>
    <name evidence="1" type="ordered locus">LRC_16200</name>
</gene>